<evidence type="ECO:0000256" key="1">
    <source>
        <dbReference type="ARBA" id="ARBA00006540"/>
    </source>
</evidence>
<dbReference type="PANTHER" id="PTHR11229">
    <property type="entry name" value="50S RIBOSOMAL PROTEIN L3"/>
    <property type="match status" value="1"/>
</dbReference>
<comment type="caution">
    <text evidence="6">The sequence shown here is derived from an EMBL/GenBank/DDBJ whole genome shotgun (WGS) entry which is preliminary data.</text>
</comment>
<reference evidence="6" key="1">
    <citation type="journal article" date="2020" name="bioRxiv">
        <title>Comparative genomics of Chlamydomonas.</title>
        <authorList>
            <person name="Craig R.J."/>
            <person name="Hasan A.R."/>
            <person name="Ness R.W."/>
            <person name="Keightley P.D."/>
        </authorList>
    </citation>
    <scope>NUCLEOTIDE SEQUENCE</scope>
    <source>
        <strain evidence="6">SAG 7.73</strain>
    </source>
</reference>
<keyword evidence="7" id="KW-1185">Reference proteome</keyword>
<evidence type="ECO:0000313" key="7">
    <source>
        <dbReference type="Proteomes" id="UP000650467"/>
    </source>
</evidence>
<feature type="region of interest" description="Disordered" evidence="5">
    <location>
        <begin position="112"/>
        <end position="135"/>
    </location>
</feature>
<evidence type="ECO:0000256" key="3">
    <source>
        <dbReference type="ARBA" id="ARBA00023274"/>
    </source>
</evidence>
<dbReference type="Gene3D" id="2.40.30.10">
    <property type="entry name" value="Translation factors"/>
    <property type="match status" value="2"/>
</dbReference>
<dbReference type="OrthoDB" id="274683at2759"/>
<dbReference type="AlphaFoldDB" id="A0A835WC39"/>
<gene>
    <name evidence="6" type="ORF">HXX76_001286</name>
</gene>
<dbReference type="PANTHER" id="PTHR11229:SF8">
    <property type="entry name" value="LARGE RIBOSOMAL SUBUNIT PROTEIN UL3M"/>
    <property type="match status" value="1"/>
</dbReference>
<protein>
    <recommendedName>
        <fullName evidence="4">Large ribosomal subunit protein uL3m</fullName>
    </recommendedName>
</protein>
<accession>A0A835WC39</accession>
<dbReference type="InterPro" id="IPR000597">
    <property type="entry name" value="Ribosomal_uL3"/>
</dbReference>
<dbReference type="Proteomes" id="UP000650467">
    <property type="component" value="Unassembled WGS sequence"/>
</dbReference>
<organism evidence="6 7">
    <name type="scientific">Chlamydomonas incerta</name>
    <dbReference type="NCBI Taxonomy" id="51695"/>
    <lineage>
        <taxon>Eukaryota</taxon>
        <taxon>Viridiplantae</taxon>
        <taxon>Chlorophyta</taxon>
        <taxon>core chlorophytes</taxon>
        <taxon>Chlorophyceae</taxon>
        <taxon>CS clade</taxon>
        <taxon>Chlamydomonadales</taxon>
        <taxon>Chlamydomonadaceae</taxon>
        <taxon>Chlamydomonas</taxon>
    </lineage>
</organism>
<dbReference type="GO" id="GO:0003735">
    <property type="term" value="F:structural constituent of ribosome"/>
    <property type="evidence" value="ECO:0007669"/>
    <property type="project" value="InterPro"/>
</dbReference>
<keyword evidence="2" id="KW-0689">Ribosomal protein</keyword>
<dbReference type="InterPro" id="IPR019927">
    <property type="entry name" value="Ribosomal_uL3_bac/org-type"/>
</dbReference>
<keyword evidence="3" id="KW-0687">Ribonucleoprotein</keyword>
<dbReference type="EMBL" id="JAEHOC010000002">
    <property type="protein sequence ID" value="KAG2444540.1"/>
    <property type="molecule type" value="Genomic_DNA"/>
</dbReference>
<dbReference type="GO" id="GO:0005762">
    <property type="term" value="C:mitochondrial large ribosomal subunit"/>
    <property type="evidence" value="ECO:0007669"/>
    <property type="project" value="TreeGrafter"/>
</dbReference>
<dbReference type="SUPFAM" id="SSF50447">
    <property type="entry name" value="Translation proteins"/>
    <property type="match status" value="1"/>
</dbReference>
<name>A0A835WC39_CHLIN</name>
<proteinExistence type="inferred from homology"/>
<dbReference type="Pfam" id="PF00297">
    <property type="entry name" value="Ribosomal_L3"/>
    <property type="match status" value="1"/>
</dbReference>
<dbReference type="FunFam" id="2.40.30.10:FF:000004">
    <property type="entry name" value="50S ribosomal protein L3"/>
    <property type="match status" value="1"/>
</dbReference>
<evidence type="ECO:0000256" key="4">
    <source>
        <dbReference type="ARBA" id="ARBA00035209"/>
    </source>
</evidence>
<comment type="similarity">
    <text evidence="1">Belongs to the universal ribosomal protein uL3 family.</text>
</comment>
<dbReference type="GO" id="GO:0006412">
    <property type="term" value="P:translation"/>
    <property type="evidence" value="ECO:0007669"/>
    <property type="project" value="InterPro"/>
</dbReference>
<evidence type="ECO:0000256" key="5">
    <source>
        <dbReference type="SAM" id="MobiDB-lite"/>
    </source>
</evidence>
<evidence type="ECO:0000313" key="6">
    <source>
        <dbReference type="EMBL" id="KAG2444540.1"/>
    </source>
</evidence>
<evidence type="ECO:0000256" key="2">
    <source>
        <dbReference type="ARBA" id="ARBA00022980"/>
    </source>
</evidence>
<dbReference type="NCBIfam" id="TIGR03625">
    <property type="entry name" value="L3_bact"/>
    <property type="match status" value="1"/>
</dbReference>
<dbReference type="InterPro" id="IPR009000">
    <property type="entry name" value="Transl_B-barrel_sf"/>
</dbReference>
<sequence length="418" mass="44899">MSICATGNSCALPTGAEASGAVALGVESSDLAAAISVDASDACRAASHGLASTSFRCLAREQHTLPDGWGSIGSQGLAASGLQLQQRRGYGYQPPKPRFRLPDSISTLVEQRMREQRRAAPAPPPAPKLETRPMAPTSLRTGCIATKAGMTQEWDEHGVRVPLTVLWIDECQVVGVKTRPVHGYNALMLGAGHRRQKCMAPSEAGFFLKAGVPFKKLVAEWQVSEDGLVPVGTAIGAAHWVAGQRVDVTGWTKWKGFQGVMRRWGFKGLPASHGVSLSHRAPGSIGNRQDPGKIWKGKKLPGCMGDERRTVHNCLVYKVDAARNLVYLRGQVPGPAGRSVFLRDSRLATPALRDSWGVPFPTHVPSPAELKAAPAPGDVSALPAPDGPGVGVWRNPTDPYLMYREETDYMPVKWKKGE</sequence>